<name>A0A0E9WN91_ANGAN</name>
<protein>
    <submittedName>
        <fullName evidence="1">Uncharacterized protein</fullName>
    </submittedName>
</protein>
<dbReference type="AlphaFoldDB" id="A0A0E9WN91"/>
<reference evidence="1" key="2">
    <citation type="journal article" date="2015" name="Fish Shellfish Immunol.">
        <title>Early steps in the European eel (Anguilla anguilla)-Vibrio vulnificus interaction in the gills: Role of the RtxA13 toxin.</title>
        <authorList>
            <person name="Callol A."/>
            <person name="Pajuelo D."/>
            <person name="Ebbesson L."/>
            <person name="Teles M."/>
            <person name="MacKenzie S."/>
            <person name="Amaro C."/>
        </authorList>
    </citation>
    <scope>NUCLEOTIDE SEQUENCE</scope>
</reference>
<accession>A0A0E9WN91</accession>
<sequence>MYVCMSYVTSALYLRSKRIGKICIKTFCNRGSGWDNASTSTVIWPFQEKLVGLQLRQHCPVTSGFMRSFGEFVEATVTWNYISQFSL</sequence>
<dbReference type="EMBL" id="GBXM01017522">
    <property type="protein sequence ID" value="JAH91055.1"/>
    <property type="molecule type" value="Transcribed_RNA"/>
</dbReference>
<organism evidence="1">
    <name type="scientific">Anguilla anguilla</name>
    <name type="common">European freshwater eel</name>
    <name type="synonym">Muraena anguilla</name>
    <dbReference type="NCBI Taxonomy" id="7936"/>
    <lineage>
        <taxon>Eukaryota</taxon>
        <taxon>Metazoa</taxon>
        <taxon>Chordata</taxon>
        <taxon>Craniata</taxon>
        <taxon>Vertebrata</taxon>
        <taxon>Euteleostomi</taxon>
        <taxon>Actinopterygii</taxon>
        <taxon>Neopterygii</taxon>
        <taxon>Teleostei</taxon>
        <taxon>Anguilliformes</taxon>
        <taxon>Anguillidae</taxon>
        <taxon>Anguilla</taxon>
    </lineage>
</organism>
<reference evidence="1" key="1">
    <citation type="submission" date="2014-11" db="EMBL/GenBank/DDBJ databases">
        <authorList>
            <person name="Amaro Gonzalez C."/>
        </authorList>
    </citation>
    <scope>NUCLEOTIDE SEQUENCE</scope>
</reference>
<proteinExistence type="predicted"/>
<evidence type="ECO:0000313" key="1">
    <source>
        <dbReference type="EMBL" id="JAH91055.1"/>
    </source>
</evidence>